<protein>
    <submittedName>
        <fullName evidence="1">Uncharacterized protein</fullName>
    </submittedName>
</protein>
<reference evidence="1 2" key="1">
    <citation type="journal article" date="2012" name="J. Bacteriol.">
        <title>Draft Genome Sequence of Oceaniovalibus guishaninsula JLT2003T.</title>
        <authorList>
            <person name="Tang K."/>
            <person name="Liu K."/>
            <person name="Jiao N."/>
        </authorList>
    </citation>
    <scope>NUCLEOTIDE SEQUENCE [LARGE SCALE GENOMIC DNA]</scope>
    <source>
        <strain evidence="1 2">JLT2003</strain>
    </source>
</reference>
<gene>
    <name evidence="1" type="ORF">OCGS_2755</name>
</gene>
<dbReference type="EMBL" id="AMGO01000068">
    <property type="protein sequence ID" value="EKE43164.1"/>
    <property type="molecule type" value="Genomic_DNA"/>
</dbReference>
<comment type="caution">
    <text evidence="1">The sequence shown here is derived from an EMBL/GenBank/DDBJ whole genome shotgun (WGS) entry which is preliminary data.</text>
</comment>
<sequence length="224" mass="25722">MIGAIPFPFTLLHVDPHRLERYVDEPHQNWYLWSAQHLPRFLHRNAVVRVKYLLGRKGVFGGNWDLESRLLPELPSYRLVEDLHRVLPDFRKSLWYARGLEALDRGRPFVHKTLTARTVPELDRIFVENLVALIETMKKDGYRQVQGADLPGGMIGRDGALLKGNRGRHRLAAAQVTGASGLYPIEVTGVHRLWLAGRQRRNGESRNAMLVREFAQVEKRYSGS</sequence>
<keyword evidence="2" id="KW-1185">Reference proteome</keyword>
<dbReference type="eggNOG" id="ENOG50332M2">
    <property type="taxonomic scope" value="Bacteria"/>
</dbReference>
<dbReference type="STRING" id="1231392.OCGS_2755"/>
<evidence type="ECO:0000313" key="2">
    <source>
        <dbReference type="Proteomes" id="UP000006765"/>
    </source>
</evidence>
<evidence type="ECO:0000313" key="1">
    <source>
        <dbReference type="EMBL" id="EKE43164.1"/>
    </source>
</evidence>
<accession>K2HJL2</accession>
<proteinExistence type="predicted"/>
<dbReference type="AlphaFoldDB" id="K2HJL2"/>
<organism evidence="1 2">
    <name type="scientific">Oceaniovalibus guishaninsula JLT2003</name>
    <dbReference type="NCBI Taxonomy" id="1231392"/>
    <lineage>
        <taxon>Bacteria</taxon>
        <taxon>Pseudomonadati</taxon>
        <taxon>Pseudomonadota</taxon>
        <taxon>Alphaproteobacteria</taxon>
        <taxon>Rhodobacterales</taxon>
        <taxon>Roseobacteraceae</taxon>
        <taxon>Oceaniovalibus</taxon>
    </lineage>
</organism>
<name>K2HJL2_9RHOB</name>
<dbReference type="Proteomes" id="UP000006765">
    <property type="component" value="Unassembled WGS sequence"/>
</dbReference>